<reference evidence="1 2" key="1">
    <citation type="journal article" date="2021" name="Mar. Drugs">
        <title>Genome Reduction and Secondary Metabolism of the Marine Sponge-Associated Cyanobacterium Leptothoe.</title>
        <authorList>
            <person name="Konstantinou D."/>
            <person name="Popin R.V."/>
            <person name="Fewer D.P."/>
            <person name="Sivonen K."/>
            <person name="Gkelis S."/>
        </authorList>
    </citation>
    <scope>NUCLEOTIDE SEQUENCE [LARGE SCALE GENOMIC DNA]</scope>
    <source>
        <strain evidence="1 2">TAU-MAC 1615</strain>
    </source>
</reference>
<gene>
    <name evidence="1" type="ORF">IXB28_07735</name>
</gene>
<evidence type="ECO:0000313" key="1">
    <source>
        <dbReference type="EMBL" id="MBT9312092.1"/>
    </source>
</evidence>
<organism evidence="1 2">
    <name type="scientific">Leptothoe kymatousa TAU-MAC 1615</name>
    <dbReference type="NCBI Taxonomy" id="2364775"/>
    <lineage>
        <taxon>Bacteria</taxon>
        <taxon>Bacillati</taxon>
        <taxon>Cyanobacteriota</taxon>
        <taxon>Cyanophyceae</taxon>
        <taxon>Nodosilineales</taxon>
        <taxon>Cymatolegaceae</taxon>
        <taxon>Leptothoe</taxon>
        <taxon>Leptothoe kymatousa</taxon>
    </lineage>
</organism>
<keyword evidence="2" id="KW-1185">Reference proteome</keyword>
<evidence type="ECO:0008006" key="3">
    <source>
        <dbReference type="Google" id="ProtNLM"/>
    </source>
</evidence>
<protein>
    <recommendedName>
        <fullName evidence="3">Zinc dependent phospholipase C</fullName>
    </recommendedName>
</protein>
<dbReference type="Proteomes" id="UP001196661">
    <property type="component" value="Unassembled WGS sequence"/>
</dbReference>
<comment type="caution">
    <text evidence="1">The sequence shown here is derived from an EMBL/GenBank/DDBJ whole genome shotgun (WGS) entry which is preliminary data.</text>
</comment>
<dbReference type="InterPro" id="IPR046653">
    <property type="entry name" value="DUF6765"/>
</dbReference>
<proteinExistence type="predicted"/>
<sequence length="332" mass="38702">MTYLTATRAGLSTTDAEILAYSSQYVDENNRSFWINRGQPNAYRNYITQTKNILKPTHVLMRIYPIFHFIPGDPLSPTAQRKDGKLHQLNTTPNSKNANRIFDRAIASGDFYRIGIAAHSYVDTWAHQNFVGYYDAFNAMSGFLSRALPNIGHADAKHKPDWPALVWQDCRLTHETIDNRQRFLEAAHHLFHKLRQFVQPNGLASEAAEAADSLWQDLDQAIGEADPTNRHKALRIQRYRDLSECSRYGGQRLPIFDSKYWFNQALRRQPQRFTDWIPGVAKRRFWHDTYVWKDNYQNSHWYQFQAAAKVQQTDAWEILKQDAWQGLTLINL</sequence>
<dbReference type="EMBL" id="JADOER010000005">
    <property type="protein sequence ID" value="MBT9312092.1"/>
    <property type="molecule type" value="Genomic_DNA"/>
</dbReference>
<dbReference type="Pfam" id="PF20551">
    <property type="entry name" value="DUF6765"/>
    <property type="match status" value="1"/>
</dbReference>
<accession>A0ABS5Y2P7</accession>
<evidence type="ECO:0000313" key="2">
    <source>
        <dbReference type="Proteomes" id="UP001196661"/>
    </source>
</evidence>
<name>A0ABS5Y2P7_9CYAN</name>